<dbReference type="KEGG" id="spu:100888367"/>
<comment type="similarity">
    <text evidence="1">Belongs to the NXPE family.</text>
</comment>
<dbReference type="InterPro" id="IPR057106">
    <property type="entry name" value="NXPE4_C"/>
</dbReference>
<dbReference type="PANTHER" id="PTHR16165:SF5">
    <property type="entry name" value="NXPE FAMILY MEMBER 3"/>
    <property type="match status" value="1"/>
</dbReference>
<dbReference type="SUPFAM" id="SSF81296">
    <property type="entry name" value="E set domains"/>
    <property type="match status" value="1"/>
</dbReference>
<dbReference type="Gene3D" id="2.60.40.10">
    <property type="entry name" value="Immunoglobulins"/>
    <property type="match status" value="1"/>
</dbReference>
<sequence>MAKRTRPILGFLMLLSAIAIIIMWWNDDIISMNRLAAVIPLSIKNGVISCNLDKTSPVEPETLQNHPLCPNRKRKHFPHFSYPPATPRQWITQMDTTNSTFSQFTIVNDTESYSVCDQLELLIEARNGYDEPKTYGGDLFRAKIFTRNASFSAGSGTDGEVIDLGNGKYSALFTLKWAGDVSINVILAVPSEAVFELQNLKETLQPRENYLGKFEKEIDGNNVEEDVLCGPVPERRLTSICNLSNPSVGLTWYCQKPKSSLLSCSDWTAFRTLEWPSNKRIEDEGYSRRSSVVHRPAVRIKGFPKHVIVNSKSGDFISEQVDRLPVCGQQHDSLQVIPWVAGFYQNKRWYPPTCKVNHFPSDGPERKNCLANKNVYFYGDSTIRIVHSNLIKSLFGANLTVGKEEHDIHLHYRFHHIPIRKFFWYKLSTLYFITNELDGIGSNETAIVVICLWAHFQPLYRSFYEQRIKSIADAALRLLNRNPTVVVMFKGGNTQTPYGPRVQYLNDHYARDNEEALRRILKSYPKIHFLDAWDMSKGQLGKPNTHPPKPHASNLVDQMLTIACPRDV</sequence>
<dbReference type="OMA" id="IYIQWQR"/>
<keyword evidence="2" id="KW-1133">Transmembrane helix</keyword>
<dbReference type="InterPro" id="IPR014756">
    <property type="entry name" value="Ig_E-set"/>
</dbReference>
<evidence type="ECO:0000256" key="2">
    <source>
        <dbReference type="SAM" id="Phobius"/>
    </source>
</evidence>
<feature type="domain" description="NXPE C-terminal" evidence="3">
    <location>
        <begin position="349"/>
        <end position="564"/>
    </location>
</feature>
<keyword evidence="5" id="KW-1185">Reference proteome</keyword>
<dbReference type="AlphaFoldDB" id="A0A7M7GQI7"/>
<evidence type="ECO:0000313" key="4">
    <source>
        <dbReference type="EnsemblMetazoa" id="XP_003728164"/>
    </source>
</evidence>
<keyword evidence="2" id="KW-0812">Transmembrane</keyword>
<organism evidence="4 5">
    <name type="scientific">Strongylocentrotus purpuratus</name>
    <name type="common">Purple sea urchin</name>
    <dbReference type="NCBI Taxonomy" id="7668"/>
    <lineage>
        <taxon>Eukaryota</taxon>
        <taxon>Metazoa</taxon>
        <taxon>Echinodermata</taxon>
        <taxon>Eleutherozoa</taxon>
        <taxon>Echinozoa</taxon>
        <taxon>Echinoidea</taxon>
        <taxon>Euechinoidea</taxon>
        <taxon>Echinacea</taxon>
        <taxon>Camarodonta</taxon>
        <taxon>Echinidea</taxon>
        <taxon>Strongylocentrotidae</taxon>
        <taxon>Strongylocentrotus</taxon>
    </lineage>
</organism>
<reference evidence="4" key="2">
    <citation type="submission" date="2021-01" db="UniProtKB">
        <authorList>
            <consortium name="EnsemblMetazoa"/>
        </authorList>
    </citation>
    <scope>IDENTIFICATION</scope>
</reference>
<dbReference type="Proteomes" id="UP000007110">
    <property type="component" value="Unassembled WGS sequence"/>
</dbReference>
<keyword evidence="2" id="KW-0472">Membrane</keyword>
<dbReference type="EnsemblMetazoa" id="XM_003728116">
    <property type="protein sequence ID" value="XP_003728164"/>
    <property type="gene ID" value="LOC100888367"/>
</dbReference>
<protein>
    <recommendedName>
        <fullName evidence="3">NXPE C-terminal domain-containing protein</fullName>
    </recommendedName>
</protein>
<dbReference type="GeneID" id="100888367"/>
<reference evidence="5" key="1">
    <citation type="submission" date="2015-02" db="EMBL/GenBank/DDBJ databases">
        <title>Genome sequencing for Strongylocentrotus purpuratus.</title>
        <authorList>
            <person name="Murali S."/>
            <person name="Liu Y."/>
            <person name="Vee V."/>
            <person name="English A."/>
            <person name="Wang M."/>
            <person name="Skinner E."/>
            <person name="Han Y."/>
            <person name="Muzny D.M."/>
            <person name="Worley K.C."/>
            <person name="Gibbs R.A."/>
        </authorList>
    </citation>
    <scope>NUCLEOTIDE SEQUENCE</scope>
</reference>
<evidence type="ECO:0000259" key="3">
    <source>
        <dbReference type="Pfam" id="PF24536"/>
    </source>
</evidence>
<dbReference type="InterPro" id="IPR013783">
    <property type="entry name" value="Ig-like_fold"/>
</dbReference>
<evidence type="ECO:0000313" key="5">
    <source>
        <dbReference type="Proteomes" id="UP000007110"/>
    </source>
</evidence>
<proteinExistence type="inferred from homology"/>
<name>A0A7M7GQI7_STRPU</name>
<evidence type="ECO:0000256" key="1">
    <source>
        <dbReference type="ARBA" id="ARBA00005431"/>
    </source>
</evidence>
<dbReference type="RefSeq" id="XP_003728164.1">
    <property type="nucleotide sequence ID" value="XM_003728116.3"/>
</dbReference>
<dbReference type="Pfam" id="PF24536">
    <property type="entry name" value="NXPE4_C"/>
    <property type="match status" value="1"/>
</dbReference>
<dbReference type="InterPro" id="IPR026845">
    <property type="entry name" value="NXPH/NXPE"/>
</dbReference>
<dbReference type="InParanoid" id="A0A7M7GQI7"/>
<dbReference type="OrthoDB" id="8675562at2759"/>
<dbReference type="PANTHER" id="PTHR16165">
    <property type="entry name" value="NXPE FAMILY MEMBER"/>
    <property type="match status" value="1"/>
</dbReference>
<dbReference type="Pfam" id="PF06312">
    <property type="entry name" value="Neurexophilin"/>
    <property type="match status" value="1"/>
</dbReference>
<accession>A0A7M7GQI7</accession>
<feature type="transmembrane region" description="Helical" evidence="2">
    <location>
        <begin position="7"/>
        <end position="25"/>
    </location>
</feature>